<dbReference type="PANTHER" id="PTHR23220">
    <property type="entry name" value="INTEGRIN ALPHA"/>
    <property type="match status" value="1"/>
</dbReference>
<evidence type="ECO:0000256" key="21">
    <source>
        <dbReference type="PROSITE-ProRule" id="PRU00803"/>
    </source>
</evidence>
<dbReference type="InterPro" id="IPR036228">
    <property type="entry name" value="ATP_synth_F0_dsu_sf_mt"/>
</dbReference>
<feature type="domain" description="Integrin alpha second immunoglobulin-like" evidence="24">
    <location>
        <begin position="946"/>
        <end position="1089"/>
    </location>
</feature>
<dbReference type="InterPro" id="IPR048285">
    <property type="entry name" value="Integrin_alpha_Ig-like_2"/>
</dbReference>
<comment type="similarity">
    <text evidence="3">Belongs to the ATPase d subunit family.</text>
</comment>
<dbReference type="PANTHER" id="PTHR23220:SF69">
    <property type="entry name" value="INTEGRIN ALPHA-9"/>
    <property type="match status" value="1"/>
</dbReference>
<dbReference type="Gene3D" id="2.60.40.1510">
    <property type="entry name" value="ntegrin, alpha v. Chain A, domain 3"/>
    <property type="match status" value="1"/>
</dbReference>
<dbReference type="GO" id="GO:0007160">
    <property type="term" value="P:cell-matrix adhesion"/>
    <property type="evidence" value="ECO:0007669"/>
    <property type="project" value="TreeGrafter"/>
</dbReference>
<keyword evidence="7 22" id="KW-0812">Transmembrane</keyword>
<keyword evidence="15" id="KW-0406">Ion transport</keyword>
<evidence type="ECO:0000313" key="27">
    <source>
        <dbReference type="Proteomes" id="UP001214576"/>
    </source>
</evidence>
<dbReference type="InterPro" id="IPR032695">
    <property type="entry name" value="Integrin_dom_sf"/>
</dbReference>
<feature type="repeat" description="FG-GAP" evidence="21">
    <location>
        <begin position="355"/>
        <end position="412"/>
    </location>
</feature>
<evidence type="ECO:0000256" key="8">
    <source>
        <dbReference type="ARBA" id="ARBA00022729"/>
    </source>
</evidence>
<evidence type="ECO:0000256" key="10">
    <source>
        <dbReference type="ARBA" id="ARBA00022781"/>
    </source>
</evidence>
<evidence type="ECO:0000256" key="12">
    <source>
        <dbReference type="ARBA" id="ARBA00022889"/>
    </source>
</evidence>
<dbReference type="Pfam" id="PF20806">
    <property type="entry name" value="Integrin_A_Ig_3"/>
    <property type="match status" value="1"/>
</dbReference>
<comment type="similarity">
    <text evidence="4 22">Belongs to the integrin alpha chain family.</text>
</comment>
<keyword evidence="19 22" id="KW-0675">Receptor</keyword>
<dbReference type="PROSITE" id="PS51470">
    <property type="entry name" value="FG_GAP"/>
    <property type="match status" value="4"/>
</dbReference>
<dbReference type="GO" id="GO:0098609">
    <property type="term" value="P:cell-cell adhesion"/>
    <property type="evidence" value="ECO:0007669"/>
    <property type="project" value="TreeGrafter"/>
</dbReference>
<evidence type="ECO:0000256" key="18">
    <source>
        <dbReference type="ARBA" id="ARBA00023157"/>
    </source>
</evidence>
<keyword evidence="27" id="KW-1185">Reference proteome</keyword>
<evidence type="ECO:0000256" key="5">
    <source>
        <dbReference type="ARBA" id="ARBA00022448"/>
    </source>
</evidence>
<feature type="repeat" description="FG-GAP" evidence="21">
    <location>
        <begin position="417"/>
        <end position="478"/>
    </location>
</feature>
<keyword evidence="13 22" id="KW-1133">Transmembrane helix</keyword>
<evidence type="ECO:0000259" key="25">
    <source>
        <dbReference type="Pfam" id="PF20806"/>
    </source>
</evidence>
<evidence type="ECO:0000259" key="24">
    <source>
        <dbReference type="Pfam" id="PF20805"/>
    </source>
</evidence>
<dbReference type="SUPFAM" id="SSF69179">
    <property type="entry name" value="Integrin domains"/>
    <property type="match status" value="3"/>
</dbReference>
<evidence type="ECO:0000256" key="14">
    <source>
        <dbReference type="ARBA" id="ARBA00023037"/>
    </source>
</evidence>
<evidence type="ECO:0000256" key="13">
    <source>
        <dbReference type="ARBA" id="ARBA00022989"/>
    </source>
</evidence>
<dbReference type="Pfam" id="PF01839">
    <property type="entry name" value="FG-GAP"/>
    <property type="match status" value="2"/>
</dbReference>
<sequence>MGGSAAQRGAGGLRALLLALVAAGTPAGAYNLDPQRPVRFQGPAGSFFGYAVLEHFHDNTRWVLVGAPKADSKYSTSVKSPGAVFKCRVHTNPDRRCTELDMARGKNRGMPCGKTCREDRDDEWMGVSLARQPKADGRVLACAHRWKNIYYETDHILPHGFCYIIPSNLQAKGRTLIPCYEGNQFSLNVERLKYRELSIPEYKKKYGEEHGSCQAGIAGFFTEELVVMGAPGSFYWSGTVKVLNLTDNTYFKLNDEVIMNRRYTYLGYAVTAGHFSHVSSTDVVGGAPQDEGIGKNKIGPAQKMGSYFGSSLCAVDLNTDGLSDLLVGAPMFSEIRDEGQVTVYINKGNGVLEEQLTLSGDGAYNAHFGESIASLGDLDDDGFPDVAIGAPKEDDFSGAVYIYHGDARGMVPQYSMKLSGRKISPVLRMFGQSISGGIDMDGNSYPDVTIGAFMSDSVVLLRARPVITVDVSIFLPASINITAPQCHDGQQPVNCLNVTACFSFHGKHVPGEIGLNYVLTADVAKKEKSQLPRVYFVLLGESVGQVSEKLRLVHLEETCHHYVAHVKAQVQTSRDSFVRPVNIQRAWRGQKVHEVSERYYWFSASWGEVRMFIALGVGDAKKSWEQTLLGCLIQDKQATPFSSHQKKKESQLKAKSWAAATGCFATGLVQAVPQRRVQDVISPIVFEAAYSLGEHVTGEEEKELPALTPVLRWKKGQKIAQKNQMRVVNRTLEKSLEFEMLPRSVKDLKMAGRKLALKTIDWVAFREIISQSWKAVTNSLKSWNKTLTSRLATLPEKPSAIDWAYSKANVAKPGLMDDFEKKFNALNVPIPEDKYTAQVDAEEKEDMKSCAEFLSLSKTRIQEYEKELEKMRNIIPFDQMTIENLNEVFPETKLDKKKSPYWPHKPIESLRTVRTGGEAGERILKRKVYSPEKAEVKLRTVFERNCRSEDCAADLQLQGHLLLSSVDEKTPYLALGAVKNISLNISISNLGDDAYDANVSFNVSRELFFINMWQKEEMGISCELLELDFLKCSVGFPFMRSKSKYEFSVIFDTSHLSGEEEVLSFIVTAQSGNVERSESLHNNILTLTVPLKHEVDTSITGIMSPTSFVYGESVDASNFIQLDDLECHFQPLNVTLQVYNTGPSTLPGSSVTISFPNRLSPGGAEMFHVQEMVVGQEKGNCSFQKNPTPCIIPQEQENIFHTIFAFFTKSGRKVLDCEKTGISCLTMYCNLSALAKEESRTIDIYMLLNTEILKKDSSSVIQFMTHAKVKVDPSLRVVEVASGNPEEMTHRLATTSLPNAIYFLFIDVISVVFEALHNLEPRGYVVGWIIAISLLVGILIFLLLAVLLWKMGFFRRRYKEIIEAEKNRKENEDSWDWVQKNQ</sequence>
<dbReference type="GO" id="GO:0005178">
    <property type="term" value="F:integrin binding"/>
    <property type="evidence" value="ECO:0007669"/>
    <property type="project" value="TreeGrafter"/>
</dbReference>
<feature type="domain" description="Integrin alpha first immunoglubulin-like" evidence="23">
    <location>
        <begin position="656"/>
        <end position="723"/>
    </location>
</feature>
<dbReference type="InterPro" id="IPR048286">
    <property type="entry name" value="Integrin_alpha_Ig-like_3"/>
</dbReference>
<evidence type="ECO:0000313" key="26">
    <source>
        <dbReference type="EMBL" id="KAI4532128.1"/>
    </source>
</evidence>
<dbReference type="Proteomes" id="UP001214576">
    <property type="component" value="Unassembled WGS sequence"/>
</dbReference>
<dbReference type="Pfam" id="PF05873">
    <property type="entry name" value="Mt_ATP-synt_D"/>
    <property type="match status" value="1"/>
</dbReference>
<protein>
    <recommendedName>
        <fullName evidence="28">Integrin alpha-9</fullName>
    </recommendedName>
</protein>
<dbReference type="GO" id="GO:0045259">
    <property type="term" value="C:proton-transporting ATP synthase complex"/>
    <property type="evidence" value="ECO:0007669"/>
    <property type="project" value="UniProtKB-KW"/>
</dbReference>
<dbReference type="Gene3D" id="1.20.5.930">
    <property type="entry name" value="Bicelle-embedded integrin alpha(iib) transmembrane segment"/>
    <property type="match status" value="1"/>
</dbReference>
<keyword evidence="20" id="KW-0325">Glycoprotein</keyword>
<evidence type="ECO:0000256" key="7">
    <source>
        <dbReference type="ARBA" id="ARBA00022692"/>
    </source>
</evidence>
<evidence type="ECO:0000256" key="6">
    <source>
        <dbReference type="ARBA" id="ARBA00022547"/>
    </source>
</evidence>
<keyword evidence="5" id="KW-0813">Transport</keyword>
<dbReference type="GO" id="GO:0015078">
    <property type="term" value="F:proton transmembrane transporter activity"/>
    <property type="evidence" value="ECO:0007669"/>
    <property type="project" value="InterPro"/>
</dbReference>
<dbReference type="GO" id="GO:0033627">
    <property type="term" value="P:cell adhesion mediated by integrin"/>
    <property type="evidence" value="ECO:0007669"/>
    <property type="project" value="TreeGrafter"/>
</dbReference>
<keyword evidence="18" id="KW-1015">Disulfide bond</keyword>
<dbReference type="PRINTS" id="PR01185">
    <property type="entry name" value="INTEGRINA"/>
</dbReference>
<dbReference type="GO" id="GO:0007229">
    <property type="term" value="P:integrin-mediated signaling pathway"/>
    <property type="evidence" value="ECO:0007669"/>
    <property type="project" value="UniProtKB-KW"/>
</dbReference>
<dbReference type="InterPro" id="IPR013649">
    <property type="entry name" value="Integrin_alpha_Ig-like_1"/>
</dbReference>
<evidence type="ECO:0000256" key="15">
    <source>
        <dbReference type="ARBA" id="ARBA00023065"/>
    </source>
</evidence>
<evidence type="ECO:0008006" key="28">
    <source>
        <dbReference type="Google" id="ProtNLM"/>
    </source>
</evidence>
<dbReference type="InterPro" id="IPR008689">
    <property type="entry name" value="ATP_synth_F0_dsu_mt"/>
</dbReference>
<evidence type="ECO:0000256" key="3">
    <source>
        <dbReference type="ARBA" id="ARBA00006842"/>
    </source>
</evidence>
<evidence type="ECO:0000256" key="19">
    <source>
        <dbReference type="ARBA" id="ARBA00023170"/>
    </source>
</evidence>
<dbReference type="GO" id="GO:0005743">
    <property type="term" value="C:mitochondrial inner membrane"/>
    <property type="evidence" value="ECO:0007669"/>
    <property type="project" value="UniProtKB-SubCell"/>
</dbReference>
<keyword evidence="9" id="KW-0677">Repeat</keyword>
<dbReference type="FunFam" id="1.20.5.930:FF:000002">
    <property type="entry name" value="Integrin, alpha 9"/>
    <property type="match status" value="1"/>
</dbReference>
<feature type="repeat" description="FG-GAP" evidence="21">
    <location>
        <begin position="294"/>
        <end position="353"/>
    </location>
</feature>
<evidence type="ECO:0000256" key="2">
    <source>
        <dbReference type="ARBA" id="ARBA00004479"/>
    </source>
</evidence>
<feature type="repeat" description="FG-GAP" evidence="21">
    <location>
        <begin position="35"/>
        <end position="96"/>
    </location>
</feature>
<dbReference type="Gene3D" id="2.130.10.130">
    <property type="entry name" value="Integrin alpha, N-terminal"/>
    <property type="match status" value="1"/>
</dbReference>
<evidence type="ECO:0000256" key="1">
    <source>
        <dbReference type="ARBA" id="ARBA00004273"/>
    </source>
</evidence>
<accession>A0AAD4TPT2</accession>
<name>A0AAD4TPT2_OVIAM</name>
<organism evidence="26 27">
    <name type="scientific">Ovis ammon polii</name>
    <dbReference type="NCBI Taxonomy" id="230172"/>
    <lineage>
        <taxon>Eukaryota</taxon>
        <taxon>Metazoa</taxon>
        <taxon>Chordata</taxon>
        <taxon>Craniata</taxon>
        <taxon>Vertebrata</taxon>
        <taxon>Euteleostomi</taxon>
        <taxon>Mammalia</taxon>
        <taxon>Eutheria</taxon>
        <taxon>Laurasiatheria</taxon>
        <taxon>Artiodactyla</taxon>
        <taxon>Ruminantia</taxon>
        <taxon>Pecora</taxon>
        <taxon>Bovidae</taxon>
        <taxon>Caprinae</taxon>
        <taxon>Ovis</taxon>
    </lineage>
</organism>
<gene>
    <name evidence="26" type="ORF">MG293_017393</name>
</gene>
<evidence type="ECO:0000256" key="22">
    <source>
        <dbReference type="RuleBase" id="RU003762"/>
    </source>
</evidence>
<dbReference type="PROSITE" id="PS00242">
    <property type="entry name" value="INTEGRIN_ALPHA"/>
    <property type="match status" value="1"/>
</dbReference>
<dbReference type="Pfam" id="PF08441">
    <property type="entry name" value="Integrin_A_Ig_1"/>
    <property type="match status" value="2"/>
</dbReference>
<feature type="domain" description="Integrin alpha third immunoglobulin-like" evidence="25">
    <location>
        <begin position="1098"/>
        <end position="1278"/>
    </location>
</feature>
<feature type="domain" description="Integrin alpha first immunoglubulin-like" evidence="23">
    <location>
        <begin position="463"/>
        <end position="583"/>
    </location>
</feature>
<feature type="transmembrane region" description="Helical" evidence="22">
    <location>
        <begin position="1325"/>
        <end position="1349"/>
    </location>
</feature>
<dbReference type="GO" id="GO:0015986">
    <property type="term" value="P:proton motive force-driven ATP synthesis"/>
    <property type="evidence" value="ECO:0007669"/>
    <property type="project" value="InterPro"/>
</dbReference>
<dbReference type="FunFam" id="2.60.40.1530:FF:000005">
    <property type="entry name" value="Integrin, alpha 9"/>
    <property type="match status" value="1"/>
</dbReference>
<reference evidence="26" key="1">
    <citation type="submission" date="2022-03" db="EMBL/GenBank/DDBJ databases">
        <title>Genomic analyses of argali, domestic sheep and their hybrids provide insights into chromosomal evolution, heterosis and genetic basis of agronomic traits.</title>
        <authorList>
            <person name="Li M."/>
        </authorList>
    </citation>
    <scope>NUCLEOTIDE SEQUENCE</scope>
    <source>
        <strain evidence="26">CAU-MHL-2022a</strain>
        <tissue evidence="26">Skin</tissue>
    </source>
</reference>
<keyword evidence="11" id="KW-0999">Mitochondrion inner membrane</keyword>
<keyword evidence="14 22" id="KW-0401">Integrin</keyword>
<dbReference type="SMART" id="SM00191">
    <property type="entry name" value="Int_alpha"/>
    <property type="match status" value="4"/>
</dbReference>
<comment type="caution">
    <text evidence="26">The sequence shown here is derived from an EMBL/GenBank/DDBJ whole genome shotgun (WGS) entry which is preliminary data.</text>
</comment>
<feature type="signal peptide" evidence="22">
    <location>
        <begin position="1"/>
        <end position="29"/>
    </location>
</feature>
<keyword evidence="16" id="KW-0496">Mitochondrion</keyword>
<dbReference type="Pfam" id="PF20805">
    <property type="entry name" value="Integrin_A_Ig_2"/>
    <property type="match status" value="1"/>
</dbReference>
<evidence type="ECO:0000256" key="4">
    <source>
        <dbReference type="ARBA" id="ARBA00008054"/>
    </source>
</evidence>
<feature type="chain" id="PRO_5041767189" description="Integrin alpha-9" evidence="22">
    <location>
        <begin position="30"/>
        <end position="1382"/>
    </location>
</feature>
<evidence type="ECO:0000256" key="20">
    <source>
        <dbReference type="ARBA" id="ARBA00023180"/>
    </source>
</evidence>
<dbReference type="InterPro" id="IPR028994">
    <property type="entry name" value="Integrin_alpha_N"/>
</dbReference>
<proteinExistence type="inferred from homology"/>
<keyword evidence="17 22" id="KW-0472">Membrane</keyword>
<dbReference type="GO" id="GO:0008305">
    <property type="term" value="C:integrin complex"/>
    <property type="evidence" value="ECO:0007669"/>
    <property type="project" value="InterPro"/>
</dbReference>
<dbReference type="Gene3D" id="2.60.40.1530">
    <property type="entry name" value="ntegrin, alpha v. Chain A, domain 4"/>
    <property type="match status" value="1"/>
</dbReference>
<dbReference type="InterPro" id="IPR013517">
    <property type="entry name" value="FG-GAP"/>
</dbReference>
<dbReference type="InterPro" id="IPR000413">
    <property type="entry name" value="Integrin_alpha"/>
</dbReference>
<evidence type="ECO:0000259" key="23">
    <source>
        <dbReference type="Pfam" id="PF08441"/>
    </source>
</evidence>
<dbReference type="Gene3D" id="2.60.40.1460">
    <property type="entry name" value="Integrin domains. Chain A, domain 2"/>
    <property type="match status" value="1"/>
</dbReference>
<dbReference type="SUPFAM" id="SSF161065">
    <property type="entry name" value="ATP synthase D chain-like"/>
    <property type="match status" value="1"/>
</dbReference>
<evidence type="ECO:0000256" key="9">
    <source>
        <dbReference type="ARBA" id="ARBA00022737"/>
    </source>
</evidence>
<dbReference type="InterPro" id="IPR013519">
    <property type="entry name" value="Int_alpha_beta-p"/>
</dbReference>
<keyword evidence="12 22" id="KW-0130">Cell adhesion</keyword>
<comment type="subcellular location">
    <subcellularLocation>
        <location evidence="2 22">Membrane</location>
        <topology evidence="2 22">Single-pass type I membrane protein</topology>
    </subcellularLocation>
    <subcellularLocation>
        <location evidence="1">Mitochondrion inner membrane</location>
    </subcellularLocation>
</comment>
<keyword evidence="10" id="KW-0375">Hydrogen ion transport</keyword>
<dbReference type="GO" id="GO:0009897">
    <property type="term" value="C:external side of plasma membrane"/>
    <property type="evidence" value="ECO:0007669"/>
    <property type="project" value="TreeGrafter"/>
</dbReference>
<dbReference type="Gene3D" id="6.10.280.70">
    <property type="match status" value="1"/>
</dbReference>
<evidence type="ECO:0000256" key="16">
    <source>
        <dbReference type="ARBA" id="ARBA00023128"/>
    </source>
</evidence>
<evidence type="ECO:0000256" key="17">
    <source>
        <dbReference type="ARBA" id="ARBA00023136"/>
    </source>
</evidence>
<evidence type="ECO:0000256" key="11">
    <source>
        <dbReference type="ARBA" id="ARBA00022792"/>
    </source>
</evidence>
<dbReference type="FunFam" id="2.60.40.1510:FF:000013">
    <property type="entry name" value="Integrin, alpha 9"/>
    <property type="match status" value="1"/>
</dbReference>
<dbReference type="InterPro" id="IPR018184">
    <property type="entry name" value="Integrin_alpha_C_CS"/>
</dbReference>
<dbReference type="SUPFAM" id="SSF69318">
    <property type="entry name" value="Integrin alpha N-terminal domain"/>
    <property type="match status" value="1"/>
</dbReference>
<keyword evidence="6" id="KW-0138">CF(0)</keyword>
<dbReference type="EMBL" id="JAKZEL010000022">
    <property type="protein sequence ID" value="KAI4532128.1"/>
    <property type="molecule type" value="Genomic_DNA"/>
</dbReference>
<keyword evidence="8 22" id="KW-0732">Signal</keyword>